<evidence type="ECO:0000313" key="2">
    <source>
        <dbReference type="Proteomes" id="UP000008229"/>
    </source>
</evidence>
<dbReference type="Proteomes" id="UP000008229">
    <property type="component" value="Chromosome"/>
</dbReference>
<keyword evidence="2" id="KW-1185">Reference proteome</keyword>
<dbReference type="STRING" id="469383.Cwoe_1477"/>
<dbReference type="HOGENOM" id="CLU_3364405_0_0_11"/>
<dbReference type="EMBL" id="CP001854">
    <property type="protein sequence ID" value="ADB49905.1"/>
    <property type="molecule type" value="Genomic_DNA"/>
</dbReference>
<protein>
    <submittedName>
        <fullName evidence="1">Uncharacterized protein</fullName>
    </submittedName>
</protein>
<reference evidence="1 2" key="1">
    <citation type="journal article" date="2010" name="Stand. Genomic Sci.">
        <title>Complete genome sequence of Conexibacter woesei type strain (ID131577).</title>
        <authorList>
            <person name="Pukall R."/>
            <person name="Lapidus A."/>
            <person name="Glavina Del Rio T."/>
            <person name="Copeland A."/>
            <person name="Tice H."/>
            <person name="Cheng J.-F."/>
            <person name="Lucas S."/>
            <person name="Chen F."/>
            <person name="Nolan M."/>
            <person name="Bruce D."/>
            <person name="Goodwin L."/>
            <person name="Pitluck S."/>
            <person name="Mavromatis K."/>
            <person name="Ivanova N."/>
            <person name="Ovchinnikova G."/>
            <person name="Pati A."/>
            <person name="Chen A."/>
            <person name="Palaniappan K."/>
            <person name="Land M."/>
            <person name="Hauser L."/>
            <person name="Chang Y.-J."/>
            <person name="Jeffries C.D."/>
            <person name="Chain P."/>
            <person name="Meincke L."/>
            <person name="Sims D."/>
            <person name="Brettin T."/>
            <person name="Detter J.C."/>
            <person name="Rohde M."/>
            <person name="Goeker M."/>
            <person name="Bristow J."/>
            <person name="Eisen J.A."/>
            <person name="Markowitz V."/>
            <person name="Kyrpides N.C."/>
            <person name="Klenk H.-P."/>
            <person name="Hugenholtz P."/>
        </authorList>
    </citation>
    <scope>NUCLEOTIDE SEQUENCE [LARGE SCALE GENOMIC DNA]</scope>
    <source>
        <strain evidence="2">DSM 14684 / CIP 108061 / JCM 11494 / NBRC 100937 / ID131577</strain>
    </source>
</reference>
<proteinExistence type="predicted"/>
<sequence>MTDEFRAARCLNALRDGARFGLPAEISSLPNISRD</sequence>
<evidence type="ECO:0000313" key="1">
    <source>
        <dbReference type="EMBL" id="ADB49905.1"/>
    </source>
</evidence>
<organism evidence="1 2">
    <name type="scientific">Conexibacter woesei (strain DSM 14684 / CCUG 47730 / CIP 108061 / JCM 11494 / NBRC 100937 / ID131577)</name>
    <dbReference type="NCBI Taxonomy" id="469383"/>
    <lineage>
        <taxon>Bacteria</taxon>
        <taxon>Bacillati</taxon>
        <taxon>Actinomycetota</taxon>
        <taxon>Thermoleophilia</taxon>
        <taxon>Solirubrobacterales</taxon>
        <taxon>Conexibacteraceae</taxon>
        <taxon>Conexibacter</taxon>
    </lineage>
</organism>
<name>D3EZ31_CONWI</name>
<accession>D3EZ31</accession>
<gene>
    <name evidence="1" type="ordered locus">Cwoe_1477</name>
</gene>
<reference evidence="2" key="2">
    <citation type="submission" date="2010-01" db="EMBL/GenBank/DDBJ databases">
        <title>The complete genome of Conexibacter woesei DSM 14684.</title>
        <authorList>
            <consortium name="US DOE Joint Genome Institute (JGI-PGF)"/>
            <person name="Lucas S."/>
            <person name="Copeland A."/>
            <person name="Lapidus A."/>
            <person name="Glavina del Rio T."/>
            <person name="Dalin E."/>
            <person name="Tice H."/>
            <person name="Bruce D."/>
            <person name="Goodwin L."/>
            <person name="Pitluck S."/>
            <person name="Kyrpides N."/>
            <person name="Mavromatis K."/>
            <person name="Ivanova N."/>
            <person name="Mikhailova N."/>
            <person name="Chertkov O."/>
            <person name="Brettin T."/>
            <person name="Detter J.C."/>
            <person name="Han C."/>
            <person name="Larimer F."/>
            <person name="Land M."/>
            <person name="Hauser L."/>
            <person name="Markowitz V."/>
            <person name="Cheng J.-F."/>
            <person name="Hugenholtz P."/>
            <person name="Woyke T."/>
            <person name="Wu D."/>
            <person name="Pukall R."/>
            <person name="Steenblock K."/>
            <person name="Schneider S."/>
            <person name="Klenk H.-P."/>
            <person name="Eisen J.A."/>
        </authorList>
    </citation>
    <scope>NUCLEOTIDE SEQUENCE [LARGE SCALE GENOMIC DNA]</scope>
    <source>
        <strain evidence="2">DSM 14684 / CIP 108061 / JCM 11494 / NBRC 100937 / ID131577</strain>
    </source>
</reference>
<dbReference type="KEGG" id="cwo:Cwoe_1477"/>
<dbReference type="AlphaFoldDB" id="D3EZ31"/>